<dbReference type="GO" id="GO:0042054">
    <property type="term" value="F:histone methyltransferase activity"/>
    <property type="evidence" value="ECO:0007669"/>
    <property type="project" value="InterPro"/>
</dbReference>
<evidence type="ECO:0000256" key="2">
    <source>
        <dbReference type="ARBA" id="ARBA00004286"/>
    </source>
</evidence>
<dbReference type="PROSITE" id="PS51215">
    <property type="entry name" value="AWS"/>
    <property type="match status" value="1"/>
</dbReference>
<dbReference type="EMBL" id="QUTG01001227">
    <property type="protein sequence ID" value="RHZ00076.1"/>
    <property type="molecule type" value="Genomic_DNA"/>
</dbReference>
<sequence>MQGEEGISVNVAANLDNVFELVRTETSVDTSVDVFEQARTGPSFELWCKQHAGTKLGRQLGFEVNDDNGNTKVWWRSWKKSHEAYNEFARTTGSQLVFYGYSERSKTQRIVCPLAAHPDRYDELGPCPATIVLFRGGSSNEPRIVVQTEHLHHGHKLPLLTKTKKIRAAKKRRGSVLDIGHSDKIDGAANVQSTSTTNEIQLDLEALKAELGHVKTDVAAVKSMVKELLESVRSTKQQDHGHALNEVLAEVLSLKRRDVSQKLEVLLAEICSLKHSCVAPALPCSLDSLQWSQGTSANSIQSGVDHKCFDQAPSRPSPPVEAGVQNEGVDQGLSFAFTNEPNDDEEGVYDNCVEHDEAASSCMYDDAEVSEDEVQARAPDTSTHDYQDIDKSAYACSNTWGAPIDMTPCICTSTSSNNTCSNTVEQAQAILHRRGCVESCGNNCENRACVVECTDSVCNVNGDCGNRRLQMSPRPQVQVFDSGDGRGFGLRLIDCVKSDDLIIEYVGEVLNQRMKNERLTMRFQESGKNAMYYIIQASPGRFIDARLKGNRARFINHSCSPTARLERWRVGNEVRVGVFALRDLMSGEEVTFQYDIATNDPTSFQCKCASEYCRGTMAAVQRVKRSNSEGRVMEATAALELDVDKPQFAAKISAKQEPLVRNQALAAIAQDKNHFYGSLDDKIRQLGLIQGTSATNGHCLFSALDCCVEGIRHAVVDKKGNVKDPLTIQRMRETLRAIEAAAMFDEICILYDNQPTVRKNILQGKSVRESVKALFSARFKAAKDASKPWENADLWGHSADICAFRRLVHEDIYVFGESKEKDKKVVWTLEKYGYRESSRKRGVFKFVRDQVPMSEWTRAVKFNRDACF</sequence>
<comment type="caution">
    <text evidence="11">The sequence shown here is derived from an EMBL/GenBank/DDBJ whole genome shotgun (WGS) entry which is preliminary data.</text>
</comment>
<evidence type="ECO:0000256" key="1">
    <source>
        <dbReference type="ARBA" id="ARBA00004123"/>
    </source>
</evidence>
<keyword evidence="5" id="KW-0808">Transferase</keyword>
<evidence type="ECO:0008006" key="13">
    <source>
        <dbReference type="Google" id="ProtNLM"/>
    </source>
</evidence>
<organism evidence="11 12">
    <name type="scientific">Aphanomyces astaci</name>
    <name type="common">Crayfish plague agent</name>
    <dbReference type="NCBI Taxonomy" id="112090"/>
    <lineage>
        <taxon>Eukaryota</taxon>
        <taxon>Sar</taxon>
        <taxon>Stramenopiles</taxon>
        <taxon>Oomycota</taxon>
        <taxon>Saprolegniomycetes</taxon>
        <taxon>Saprolegniales</taxon>
        <taxon>Verrucalvaceae</taxon>
        <taxon>Aphanomyces</taxon>
    </lineage>
</organism>
<dbReference type="VEuPathDB" id="FungiDB:H257_17017"/>
<keyword evidence="4" id="KW-0489">Methyltransferase</keyword>
<keyword evidence="7" id="KW-0539">Nucleus</keyword>
<evidence type="ECO:0000259" key="8">
    <source>
        <dbReference type="PROSITE" id="PS50280"/>
    </source>
</evidence>
<dbReference type="Gene3D" id="2.170.270.10">
    <property type="entry name" value="SET domain"/>
    <property type="match status" value="1"/>
</dbReference>
<dbReference type="GO" id="GO:0032259">
    <property type="term" value="P:methylation"/>
    <property type="evidence" value="ECO:0007669"/>
    <property type="project" value="UniProtKB-KW"/>
</dbReference>
<protein>
    <recommendedName>
        <fullName evidence="13">SET domain-containing protein</fullName>
    </recommendedName>
</protein>
<evidence type="ECO:0000313" key="11">
    <source>
        <dbReference type="EMBL" id="RHZ00076.1"/>
    </source>
</evidence>
<dbReference type="GO" id="GO:0005694">
    <property type="term" value="C:chromosome"/>
    <property type="evidence" value="ECO:0007669"/>
    <property type="project" value="UniProtKB-SubCell"/>
</dbReference>
<dbReference type="GO" id="GO:0005634">
    <property type="term" value="C:nucleus"/>
    <property type="evidence" value="ECO:0007669"/>
    <property type="project" value="UniProtKB-SubCell"/>
</dbReference>
<evidence type="ECO:0000256" key="4">
    <source>
        <dbReference type="ARBA" id="ARBA00022603"/>
    </source>
</evidence>
<evidence type="ECO:0000313" key="12">
    <source>
        <dbReference type="Proteomes" id="UP000285712"/>
    </source>
</evidence>
<evidence type="ECO:0000259" key="10">
    <source>
        <dbReference type="PROSITE" id="PS51215"/>
    </source>
</evidence>
<keyword evidence="6" id="KW-0949">S-adenosyl-L-methionine</keyword>
<evidence type="ECO:0000256" key="7">
    <source>
        <dbReference type="ARBA" id="ARBA00023242"/>
    </source>
</evidence>
<dbReference type="PROSITE" id="PS50868">
    <property type="entry name" value="POST_SET"/>
    <property type="match status" value="1"/>
</dbReference>
<accession>A0A3R6Y466</accession>
<dbReference type="VEuPathDB" id="FungiDB:H257_02029"/>
<dbReference type="AlphaFoldDB" id="A0A3R6Y466"/>
<dbReference type="Proteomes" id="UP000285712">
    <property type="component" value="Unassembled WGS sequence"/>
</dbReference>
<dbReference type="InterPro" id="IPR001214">
    <property type="entry name" value="SET_dom"/>
</dbReference>
<evidence type="ECO:0000256" key="5">
    <source>
        <dbReference type="ARBA" id="ARBA00022679"/>
    </source>
</evidence>
<reference evidence="11 12" key="1">
    <citation type="submission" date="2018-08" db="EMBL/GenBank/DDBJ databases">
        <title>Aphanomyces genome sequencing and annotation.</title>
        <authorList>
            <person name="Minardi D."/>
            <person name="Oidtmann B."/>
            <person name="Van Der Giezen M."/>
            <person name="Studholme D.J."/>
        </authorList>
    </citation>
    <scope>NUCLEOTIDE SEQUENCE [LARGE SCALE GENOMIC DNA]</scope>
    <source>
        <strain evidence="11 12">Sv</strain>
    </source>
</reference>
<dbReference type="SUPFAM" id="SSF82199">
    <property type="entry name" value="SET domain"/>
    <property type="match status" value="1"/>
</dbReference>
<feature type="domain" description="SET" evidence="8">
    <location>
        <begin position="475"/>
        <end position="595"/>
    </location>
</feature>
<dbReference type="PANTHER" id="PTHR22884">
    <property type="entry name" value="SET DOMAIN PROTEINS"/>
    <property type="match status" value="1"/>
</dbReference>
<dbReference type="Pfam" id="PF00856">
    <property type="entry name" value="SET"/>
    <property type="match status" value="1"/>
</dbReference>
<dbReference type="PROSITE" id="PS50280">
    <property type="entry name" value="SET"/>
    <property type="match status" value="1"/>
</dbReference>
<dbReference type="InterPro" id="IPR050777">
    <property type="entry name" value="SET2_Histone-Lys_MeTrsfase"/>
</dbReference>
<keyword evidence="3" id="KW-0158">Chromosome</keyword>
<name>A0A3R6Y466_APHAT</name>
<feature type="domain" description="AWS" evidence="10">
    <location>
        <begin position="404"/>
        <end position="473"/>
    </location>
</feature>
<dbReference type="InterPro" id="IPR003616">
    <property type="entry name" value="Post-SET_dom"/>
</dbReference>
<proteinExistence type="predicted"/>
<dbReference type="InterPro" id="IPR046341">
    <property type="entry name" value="SET_dom_sf"/>
</dbReference>
<feature type="domain" description="Post-SET" evidence="9">
    <location>
        <begin position="602"/>
        <end position="618"/>
    </location>
</feature>
<dbReference type="SMART" id="SM00317">
    <property type="entry name" value="SET"/>
    <property type="match status" value="1"/>
</dbReference>
<evidence type="ECO:0000259" key="9">
    <source>
        <dbReference type="PROSITE" id="PS50868"/>
    </source>
</evidence>
<evidence type="ECO:0000256" key="3">
    <source>
        <dbReference type="ARBA" id="ARBA00022454"/>
    </source>
</evidence>
<evidence type="ECO:0000256" key="6">
    <source>
        <dbReference type="ARBA" id="ARBA00022691"/>
    </source>
</evidence>
<gene>
    <name evidence="11" type="ORF">DYB35_011854</name>
</gene>
<comment type="subcellular location">
    <subcellularLocation>
        <location evidence="2">Chromosome</location>
    </subcellularLocation>
    <subcellularLocation>
        <location evidence="1">Nucleus</location>
    </subcellularLocation>
</comment>
<dbReference type="InterPro" id="IPR006560">
    <property type="entry name" value="AWS_dom"/>
</dbReference>